<dbReference type="EMBL" id="DVMW01000033">
    <property type="protein sequence ID" value="HIU36074.1"/>
    <property type="molecule type" value="Genomic_DNA"/>
</dbReference>
<sequence>MAEQKDAAPAGRRRIALAVVLLLLLCGGAVIGLNWNAWFGTPPPAAEQTTAPEIDPNAKAWQGQQPTVQGGADTGIQIPGYPSLALPANTQDVQVALLNPEGNPCYFTFTLLLQETGEVLYTSKLVPPGQAVYQISLSRPLEAGEYDAVIRIATTALTDGSPMNGADVKTVLVVR</sequence>
<evidence type="ECO:0000313" key="1">
    <source>
        <dbReference type="EMBL" id="HIU36074.1"/>
    </source>
</evidence>
<dbReference type="Proteomes" id="UP000824071">
    <property type="component" value="Unassembled WGS sequence"/>
</dbReference>
<reference evidence="1" key="2">
    <citation type="journal article" date="2021" name="PeerJ">
        <title>Extensive microbial diversity within the chicken gut microbiome revealed by metagenomics and culture.</title>
        <authorList>
            <person name="Gilroy R."/>
            <person name="Ravi A."/>
            <person name="Getino M."/>
            <person name="Pursley I."/>
            <person name="Horton D.L."/>
            <person name="Alikhan N.F."/>
            <person name="Baker D."/>
            <person name="Gharbi K."/>
            <person name="Hall N."/>
            <person name="Watson M."/>
            <person name="Adriaenssens E.M."/>
            <person name="Foster-Nyarko E."/>
            <person name="Jarju S."/>
            <person name="Secka A."/>
            <person name="Antonio M."/>
            <person name="Oren A."/>
            <person name="Chaudhuri R.R."/>
            <person name="La Ragione R."/>
            <person name="Hildebrand F."/>
            <person name="Pallen M.J."/>
        </authorList>
    </citation>
    <scope>NUCLEOTIDE SEQUENCE</scope>
    <source>
        <strain evidence="1">ChiGjej1B1-19959</strain>
    </source>
</reference>
<comment type="caution">
    <text evidence="1">The sequence shown here is derived from an EMBL/GenBank/DDBJ whole genome shotgun (WGS) entry which is preliminary data.</text>
</comment>
<dbReference type="AlphaFoldDB" id="A0A9D1IHU6"/>
<accession>A0A9D1IHU6</accession>
<reference evidence="1" key="1">
    <citation type="submission" date="2020-10" db="EMBL/GenBank/DDBJ databases">
        <authorList>
            <person name="Gilroy R."/>
        </authorList>
    </citation>
    <scope>NUCLEOTIDE SEQUENCE</scope>
    <source>
        <strain evidence="1">ChiGjej1B1-19959</strain>
    </source>
</reference>
<organism evidence="1 2">
    <name type="scientific">Candidatus Fimenecus excrementigallinarum</name>
    <dbReference type="NCBI Taxonomy" id="2840816"/>
    <lineage>
        <taxon>Bacteria</taxon>
        <taxon>Bacillati</taxon>
        <taxon>Bacillota</taxon>
        <taxon>Clostridia</taxon>
        <taxon>Candidatus Fimenecus</taxon>
    </lineage>
</organism>
<proteinExistence type="predicted"/>
<protein>
    <submittedName>
        <fullName evidence="1">Uncharacterized protein</fullName>
    </submittedName>
</protein>
<evidence type="ECO:0000313" key="2">
    <source>
        <dbReference type="Proteomes" id="UP000824071"/>
    </source>
</evidence>
<name>A0A9D1IHU6_9FIRM</name>
<gene>
    <name evidence="1" type="ORF">IAC53_05680</name>
</gene>